<dbReference type="Gene3D" id="3.40.50.300">
    <property type="entry name" value="P-loop containing nucleotide triphosphate hydrolases"/>
    <property type="match status" value="1"/>
</dbReference>
<keyword evidence="1" id="KW-0547">Nucleotide-binding</keyword>
<dbReference type="PANTHER" id="PTHR45644">
    <property type="entry name" value="AAA ATPASE, PUTATIVE (AFU_ORTHOLOGUE AFUA_2G12920)-RELATED-RELATED"/>
    <property type="match status" value="1"/>
</dbReference>
<evidence type="ECO:0000259" key="4">
    <source>
        <dbReference type="SMART" id="SM00382"/>
    </source>
</evidence>
<dbReference type="Proteomes" id="UP000246702">
    <property type="component" value="Unassembled WGS sequence"/>
</dbReference>
<dbReference type="SMART" id="SM00382">
    <property type="entry name" value="AAA"/>
    <property type="match status" value="1"/>
</dbReference>
<dbReference type="InterPro" id="IPR003593">
    <property type="entry name" value="AAA+_ATPase"/>
</dbReference>
<dbReference type="AlphaFoldDB" id="A0A317WSD3"/>
<dbReference type="InterPro" id="IPR027417">
    <property type="entry name" value="P-loop_NTPase"/>
</dbReference>
<keyword evidence="2" id="KW-0067">ATP-binding</keyword>
<evidence type="ECO:0000256" key="3">
    <source>
        <dbReference type="SAM" id="MobiDB-lite"/>
    </source>
</evidence>
<name>A0A317WSD3_9EURO</name>
<comment type="caution">
    <text evidence="5">The sequence shown here is derived from an EMBL/GenBank/DDBJ whole genome shotgun (WGS) entry which is preliminary data.</text>
</comment>
<dbReference type="EMBL" id="MSFK01000013">
    <property type="protein sequence ID" value="PWY88057.1"/>
    <property type="molecule type" value="Genomic_DNA"/>
</dbReference>
<dbReference type="OrthoDB" id="39734at2759"/>
<dbReference type="PANTHER" id="PTHR45644:SF56">
    <property type="entry name" value="AAA ATPASE, PUTATIVE (AFU_ORTHOLOGUE AFUA_2G12920)-RELATED"/>
    <property type="match status" value="1"/>
</dbReference>
<dbReference type="GeneID" id="37112107"/>
<dbReference type="GO" id="GO:0005524">
    <property type="term" value="F:ATP binding"/>
    <property type="evidence" value="ECO:0007669"/>
    <property type="project" value="UniProtKB-KW"/>
</dbReference>
<dbReference type="Gene3D" id="1.10.8.60">
    <property type="match status" value="1"/>
</dbReference>
<dbReference type="GO" id="GO:0016887">
    <property type="term" value="F:ATP hydrolysis activity"/>
    <property type="evidence" value="ECO:0007669"/>
    <property type="project" value="InterPro"/>
</dbReference>
<accession>A0A317WSD3</accession>
<dbReference type="InterPro" id="IPR051701">
    <property type="entry name" value="Mito_OM_Translocase_MSP1"/>
</dbReference>
<evidence type="ECO:0000313" key="5">
    <source>
        <dbReference type="EMBL" id="PWY88057.1"/>
    </source>
</evidence>
<dbReference type="InterPro" id="IPR003959">
    <property type="entry name" value="ATPase_AAA_core"/>
</dbReference>
<evidence type="ECO:0000256" key="2">
    <source>
        <dbReference type="ARBA" id="ARBA00022840"/>
    </source>
</evidence>
<evidence type="ECO:0000256" key="1">
    <source>
        <dbReference type="ARBA" id="ARBA00022741"/>
    </source>
</evidence>
<dbReference type="RefSeq" id="XP_025467840.1">
    <property type="nucleotide sequence ID" value="XM_025609964.1"/>
</dbReference>
<proteinExistence type="predicted"/>
<feature type="compositionally biased region" description="Polar residues" evidence="3">
    <location>
        <begin position="133"/>
        <end position="149"/>
    </location>
</feature>
<dbReference type="CDD" id="cd19481">
    <property type="entry name" value="RecA-like_protease"/>
    <property type="match status" value="1"/>
</dbReference>
<protein>
    <submittedName>
        <fullName evidence="5">AAA-domain-containing protein</fullName>
    </submittedName>
</protein>
<dbReference type="GO" id="GO:0005741">
    <property type="term" value="C:mitochondrial outer membrane"/>
    <property type="evidence" value="ECO:0007669"/>
    <property type="project" value="TreeGrafter"/>
</dbReference>
<reference evidence="5 6" key="1">
    <citation type="submission" date="2016-12" db="EMBL/GenBank/DDBJ databases">
        <title>The genomes of Aspergillus section Nigri reveals drivers in fungal speciation.</title>
        <authorList>
            <consortium name="DOE Joint Genome Institute"/>
            <person name="Vesth T.C."/>
            <person name="Nybo J."/>
            <person name="Theobald S."/>
            <person name="Brandl J."/>
            <person name="Frisvad J.C."/>
            <person name="Nielsen K.F."/>
            <person name="Lyhne E.K."/>
            <person name="Kogle M.E."/>
            <person name="Kuo A."/>
            <person name="Riley R."/>
            <person name="Clum A."/>
            <person name="Nolan M."/>
            <person name="Lipzen A."/>
            <person name="Salamov A."/>
            <person name="Henrissat B."/>
            <person name="Wiebenga A."/>
            <person name="De Vries R.P."/>
            <person name="Grigoriev I.V."/>
            <person name="Mortensen U.H."/>
            <person name="Andersen M.R."/>
            <person name="Baker S.E."/>
        </authorList>
    </citation>
    <scope>NUCLEOTIDE SEQUENCE [LARGE SCALE GENOMIC DNA]</scope>
    <source>
        <strain evidence="5 6">CBS 115572</strain>
    </source>
</reference>
<evidence type="ECO:0000313" key="6">
    <source>
        <dbReference type="Proteomes" id="UP000246702"/>
    </source>
</evidence>
<dbReference type="STRING" id="1450535.A0A317WSD3"/>
<feature type="region of interest" description="Disordered" evidence="3">
    <location>
        <begin position="124"/>
        <end position="156"/>
    </location>
</feature>
<sequence>MLGIRKSLSVHKNLDLDLDIPSSSKVKSPASGRRKLNLRRFRRTLLFRLGDSHTFNWTNPYSSWNCGSLQSNDLLEKEIFPDLLLKRAEMHVIEQMKMDANLDLDVICGIVSRVIDSYMFEKSPDTKFHSASDSKPNPSETRPDQPQSQAERDKSSPIEVPLDAIKLGCNEHEKRLLHTVVDPEELDVTFDDVTIDRDAKEIVKELFTLRKVLSSRGLKFIGSSGILLYGPPGTGKTHLSRAIAKDVGVNMLAITPADIESKWVGESQKAIGAAFSLARKLAPCVLFIEKVDALFGHRTSSSRRWEREAINQCLQEMDDIDTKHNSPLVVGATNRPLDLDEEFMRRLPHKVLFSLPTQHQRHEILQALVKQSDLDPSVSLEELSQTTAGYSRYDLKELCNQAVMISASEHFPNREDSKEDEDEKSTERLDNLILKPHHFAKALKRILSFFPDGATLETTGFAQKFNPNQGDGAGR</sequence>
<dbReference type="Pfam" id="PF00004">
    <property type="entry name" value="AAA"/>
    <property type="match status" value="1"/>
</dbReference>
<gene>
    <name evidence="5" type="ORF">BO94DRAFT_516505</name>
</gene>
<dbReference type="SUPFAM" id="SSF52540">
    <property type="entry name" value="P-loop containing nucleoside triphosphate hydrolases"/>
    <property type="match status" value="1"/>
</dbReference>
<feature type="domain" description="AAA+ ATPase" evidence="4">
    <location>
        <begin position="222"/>
        <end position="357"/>
    </location>
</feature>
<keyword evidence="6" id="KW-1185">Reference proteome</keyword>
<organism evidence="5 6">
    <name type="scientific">Aspergillus sclerotioniger CBS 115572</name>
    <dbReference type="NCBI Taxonomy" id="1450535"/>
    <lineage>
        <taxon>Eukaryota</taxon>
        <taxon>Fungi</taxon>
        <taxon>Dikarya</taxon>
        <taxon>Ascomycota</taxon>
        <taxon>Pezizomycotina</taxon>
        <taxon>Eurotiomycetes</taxon>
        <taxon>Eurotiomycetidae</taxon>
        <taxon>Eurotiales</taxon>
        <taxon>Aspergillaceae</taxon>
        <taxon>Aspergillus</taxon>
        <taxon>Aspergillus subgen. Circumdati</taxon>
    </lineage>
</organism>